<feature type="domain" description="Nudix hydrolase" evidence="4">
    <location>
        <begin position="14"/>
        <end position="147"/>
    </location>
</feature>
<evidence type="ECO:0000256" key="3">
    <source>
        <dbReference type="RuleBase" id="RU003476"/>
    </source>
</evidence>
<dbReference type="Pfam" id="PF00293">
    <property type="entry name" value="NUDIX"/>
    <property type="match status" value="1"/>
</dbReference>
<dbReference type="PANTHER" id="PTHR43046">
    <property type="entry name" value="GDP-MANNOSE MANNOSYL HYDROLASE"/>
    <property type="match status" value="1"/>
</dbReference>
<accession>A0AAX3WTL0</accession>
<gene>
    <name evidence="5" type="ORF">GDS87_16355</name>
    <name evidence="6" type="ORF">QNH24_17455</name>
</gene>
<dbReference type="PROSITE" id="PS00893">
    <property type="entry name" value="NUDIX_BOX"/>
    <property type="match status" value="1"/>
</dbReference>
<dbReference type="Gene3D" id="3.90.79.10">
    <property type="entry name" value="Nucleoside Triphosphate Pyrophosphohydrolase"/>
    <property type="match status" value="1"/>
</dbReference>
<dbReference type="EMBL" id="CP045835">
    <property type="protein sequence ID" value="QGG52410.1"/>
    <property type="molecule type" value="Genomic_DNA"/>
</dbReference>
<evidence type="ECO:0000313" key="8">
    <source>
        <dbReference type="Proteomes" id="UP001178322"/>
    </source>
</evidence>
<dbReference type="InterPro" id="IPR020476">
    <property type="entry name" value="Nudix_hydrolase"/>
</dbReference>
<reference evidence="6" key="2">
    <citation type="submission" date="2023-05" db="EMBL/GenBank/DDBJ databases">
        <title>Comparative genomics of Bacillaceae isolates and their secondary metabolite potential.</title>
        <authorList>
            <person name="Song L."/>
            <person name="Nielsen L.J."/>
            <person name="Mohite O."/>
            <person name="Xu X."/>
            <person name="Weber T."/>
            <person name="Kovacs A.T."/>
        </authorList>
    </citation>
    <scope>NUCLEOTIDE SEQUENCE</scope>
    <source>
        <strain evidence="6">LY1</strain>
    </source>
</reference>
<dbReference type="InterPro" id="IPR020084">
    <property type="entry name" value="NUDIX_hydrolase_CS"/>
</dbReference>
<dbReference type="Proteomes" id="UP000373269">
    <property type="component" value="Chromosome"/>
</dbReference>
<evidence type="ECO:0000256" key="2">
    <source>
        <dbReference type="ARBA" id="ARBA00022801"/>
    </source>
</evidence>
<evidence type="ECO:0000259" key="4">
    <source>
        <dbReference type="PROSITE" id="PS51462"/>
    </source>
</evidence>
<evidence type="ECO:0000313" key="7">
    <source>
        <dbReference type="Proteomes" id="UP000373269"/>
    </source>
</evidence>
<protein>
    <submittedName>
        <fullName evidence="5">NUDIX domain-containing protein</fullName>
    </submittedName>
    <submittedName>
        <fullName evidence="6">NUDIX hydrolase</fullName>
    </submittedName>
</protein>
<organism evidence="6 8">
    <name type="scientific">Lysinibacillus pakistanensis</name>
    <dbReference type="NCBI Taxonomy" id="759811"/>
    <lineage>
        <taxon>Bacteria</taxon>
        <taxon>Bacillati</taxon>
        <taxon>Bacillota</taxon>
        <taxon>Bacilli</taxon>
        <taxon>Bacillales</taxon>
        <taxon>Bacillaceae</taxon>
        <taxon>Lysinibacillus</taxon>
    </lineage>
</organism>
<dbReference type="InterPro" id="IPR015797">
    <property type="entry name" value="NUDIX_hydrolase-like_dom_sf"/>
</dbReference>
<name>A0AAX3WTL0_9BACI</name>
<comment type="similarity">
    <text evidence="3">Belongs to the Nudix hydrolase family.</text>
</comment>
<evidence type="ECO:0000313" key="6">
    <source>
        <dbReference type="EMBL" id="WHY50103.1"/>
    </source>
</evidence>
<reference evidence="5 7" key="1">
    <citation type="submission" date="2019-11" db="EMBL/GenBank/DDBJ databases">
        <title>Whole Genome Sequencing and Comparative Genomic Analyses of Lysinibacillus pakistanensis LZH-9, a Halotolerant Strain with Excellent COD Removal Capability.</title>
        <authorList>
            <person name="Zhou H."/>
        </authorList>
    </citation>
    <scope>NUCLEOTIDE SEQUENCE [LARGE SCALE GENOMIC DNA]</scope>
    <source>
        <strain evidence="5 7">LZH-9</strain>
    </source>
</reference>
<dbReference type="EMBL" id="CP126101">
    <property type="protein sequence ID" value="WHY50103.1"/>
    <property type="molecule type" value="Genomic_DNA"/>
</dbReference>
<keyword evidence="2 3" id="KW-0378">Hydrolase</keyword>
<dbReference type="CDD" id="cd04677">
    <property type="entry name" value="NUDIX_Hydrolase"/>
    <property type="match status" value="1"/>
</dbReference>
<dbReference type="InterPro" id="IPR000086">
    <property type="entry name" value="NUDIX_hydrolase_dom"/>
</dbReference>
<dbReference type="Proteomes" id="UP001178322">
    <property type="component" value="Chromosome"/>
</dbReference>
<dbReference type="PROSITE" id="PS51462">
    <property type="entry name" value="NUDIX"/>
    <property type="match status" value="1"/>
</dbReference>
<sequence length="154" mass="18131">MNYIQFMRNFIGHETLITIGCGVIIEKEHQILLQHRLDVDNWCIPGGLMELGETFQQTAIREVFEETGLEVYNLELFGIYSGKDCFVEYPNKDKAYSVQIIFKTLDFKGELLQKSEESREHKFFARNKLPNKLNPRQKNFIMDWVKNVKLPIIN</sequence>
<dbReference type="SUPFAM" id="SSF55811">
    <property type="entry name" value="Nudix"/>
    <property type="match status" value="1"/>
</dbReference>
<evidence type="ECO:0000313" key="5">
    <source>
        <dbReference type="EMBL" id="QGG52410.1"/>
    </source>
</evidence>
<dbReference type="PRINTS" id="PR00502">
    <property type="entry name" value="NUDIXFAMILY"/>
</dbReference>
<dbReference type="RefSeq" id="WP_283868799.1">
    <property type="nucleotide sequence ID" value="NZ_CP045835.1"/>
</dbReference>
<evidence type="ECO:0000256" key="1">
    <source>
        <dbReference type="ARBA" id="ARBA00001946"/>
    </source>
</evidence>
<dbReference type="GO" id="GO:0016787">
    <property type="term" value="F:hydrolase activity"/>
    <property type="evidence" value="ECO:0007669"/>
    <property type="project" value="UniProtKB-KW"/>
</dbReference>
<keyword evidence="7" id="KW-1185">Reference proteome</keyword>
<comment type="cofactor">
    <cofactor evidence="1">
        <name>Mg(2+)</name>
        <dbReference type="ChEBI" id="CHEBI:18420"/>
    </cofactor>
</comment>
<dbReference type="PANTHER" id="PTHR43046:SF2">
    <property type="entry name" value="8-OXO-DGTP DIPHOSPHATASE-RELATED"/>
    <property type="match status" value="1"/>
</dbReference>
<proteinExistence type="inferred from homology"/>
<dbReference type="AlphaFoldDB" id="A0AAX3WTL0"/>